<dbReference type="AlphaFoldDB" id="A0A1F6V2L4"/>
<reference evidence="1 2" key="1">
    <citation type="journal article" date="2016" name="Nat. Commun.">
        <title>Thousands of microbial genomes shed light on interconnected biogeochemical processes in an aquifer system.</title>
        <authorList>
            <person name="Anantharaman K."/>
            <person name="Brown C.T."/>
            <person name="Hug L.A."/>
            <person name="Sharon I."/>
            <person name="Castelle C.J."/>
            <person name="Probst A.J."/>
            <person name="Thomas B.C."/>
            <person name="Singh A."/>
            <person name="Wilkins M.J."/>
            <person name="Karaoz U."/>
            <person name="Brodie E.L."/>
            <person name="Williams K.H."/>
            <person name="Hubbard S.S."/>
            <person name="Banfield J.F."/>
        </authorList>
    </citation>
    <scope>NUCLEOTIDE SEQUENCE [LARGE SCALE GENOMIC DNA]</scope>
</reference>
<organism evidence="1 2">
    <name type="scientific">Candidatus Muproteobacteria bacterium RBG_16_60_9</name>
    <dbReference type="NCBI Taxonomy" id="1817755"/>
    <lineage>
        <taxon>Bacteria</taxon>
        <taxon>Pseudomonadati</taxon>
        <taxon>Pseudomonadota</taxon>
        <taxon>Candidatus Muproteobacteria</taxon>
    </lineage>
</organism>
<comment type="caution">
    <text evidence="1">The sequence shown here is derived from an EMBL/GenBank/DDBJ whole genome shotgun (WGS) entry which is preliminary data.</text>
</comment>
<evidence type="ECO:0000313" key="2">
    <source>
        <dbReference type="Proteomes" id="UP000179076"/>
    </source>
</evidence>
<dbReference type="EMBL" id="MFSP01000146">
    <property type="protein sequence ID" value="OGI63865.1"/>
    <property type="molecule type" value="Genomic_DNA"/>
</dbReference>
<dbReference type="Proteomes" id="UP000179076">
    <property type="component" value="Unassembled WGS sequence"/>
</dbReference>
<gene>
    <name evidence="1" type="ORF">A2W18_11500</name>
</gene>
<protein>
    <recommendedName>
        <fullName evidence="3">Alginate export domain-containing protein</fullName>
    </recommendedName>
</protein>
<evidence type="ECO:0000313" key="1">
    <source>
        <dbReference type="EMBL" id="OGI63865.1"/>
    </source>
</evidence>
<evidence type="ECO:0008006" key="3">
    <source>
        <dbReference type="Google" id="ProtNLM"/>
    </source>
</evidence>
<accession>A0A1F6V2L4</accession>
<proteinExistence type="predicted"/>
<name>A0A1F6V2L4_9PROT</name>
<sequence>MDTDACQPGIICGTPFNEQRLQVKFDDTLAGANVFGKLDVANDTALGDTLHEVRELYVDNNWPSASIRAGRQIITWGVGDLLFINDVFPKSFNALFSGQPIEYLKRGSDAIKLDIYPRWGNVELVVAQFRADITPDPRRFIIEGVPATTPRTDDVPTDGEAAIKLSRMIGNWDAAAYAYRGYFRAPAFTANGGALAGRHPRLNTVGASLVGPGLGGVISAEIGYYDSVEDRTGTDAATDNNQTKALIGYTRAIAEDTTLGAQFFVEYLHDYGAYRQSLPTGATPRDRSEETATVRFTQRYLRQTLTFNVFGFWGVSDRDSYVIPSLRYAFTDKLIGEIGANIFSGRASGTFGSLDRNDNVYAFFRYSF</sequence>